<dbReference type="AlphaFoldDB" id="A0A562LRI8"/>
<keyword evidence="2" id="KW-1185">Reference proteome</keyword>
<gene>
    <name evidence="1" type="ORF">IP98_02431</name>
</gene>
<evidence type="ECO:0000313" key="1">
    <source>
        <dbReference type="EMBL" id="TWI10212.1"/>
    </source>
</evidence>
<reference evidence="1 2" key="1">
    <citation type="journal article" date="2015" name="Stand. Genomic Sci.">
        <title>Genomic Encyclopedia of Bacterial and Archaeal Type Strains, Phase III: the genomes of soil and plant-associated and newly described type strains.</title>
        <authorList>
            <person name="Whitman W.B."/>
            <person name="Woyke T."/>
            <person name="Klenk H.P."/>
            <person name="Zhou Y."/>
            <person name="Lilburn T.G."/>
            <person name="Beck B.J."/>
            <person name="De Vos P."/>
            <person name="Vandamme P."/>
            <person name="Eisen J.A."/>
            <person name="Garrity G."/>
            <person name="Hugenholtz P."/>
            <person name="Kyrpides N.C."/>
        </authorList>
    </citation>
    <scope>NUCLEOTIDE SEQUENCE [LARGE SCALE GENOMIC DNA]</scope>
    <source>
        <strain evidence="1 2">CGMCC 1.7270</strain>
    </source>
</reference>
<proteinExistence type="predicted"/>
<evidence type="ECO:0008006" key="3">
    <source>
        <dbReference type="Google" id="ProtNLM"/>
    </source>
</evidence>
<dbReference type="STRING" id="1341154.FCR2A7T_08960"/>
<accession>A0A562LRI8</accession>
<sequence>MLQRYLFISLVVFFTCQPIIGQVTRMPRDTTKVYSYIERYSKKRKFTKFVHKLIFKPTERTTPTKKKKQTRQQQNVFKKYECKIIRNITIEVMDPFGFSMDDPNRTPKKWIEKAGNSLHTKSKKWTIRNHLLFKKNDELDSLLVKESERLIQRQRYIRNVSIKPVPIKNSKDSVDISILVLDSWSLIPNGSISSTNGNTEITERNFLGLGHEFENNFKQRFTDNTTAYGMRYTIPNFRNTFISTTFIFDEDFDKNYVKAIGSNRPFFSPYTRWAGGIGFEQRFYRDSIGDANAILAVKNFKSETQDYWGGHSFRIFKGNTEEDRITNLVTTLRFRNIKYLESPDLAYDSINYFSNSKLYLSSIGITSRRFVENKYLFNYGIPEYVQIGKTYAFTTGFEEKNNKRRAYFGGRFAFGGFHSFGYFGSSFELGSFVREGISEQTTFRAEALYFTDLIEFGKWKFRQFIKPQLTIGNNRIPTKSDLLNLSDDNGIQGFKNSVQGTKKFITTFQTQSYIPGNYLGFRMSPFFNFSMGMLADQNRKLFQSPLYSKFGIGVLISNDYLVFNSFLLSFAYYPTIPGTGDNIYKLNSFKNNDIDMLDFQIGKPAIVPFQ</sequence>
<dbReference type="EMBL" id="VLKQ01000011">
    <property type="protein sequence ID" value="TWI10212.1"/>
    <property type="molecule type" value="Genomic_DNA"/>
</dbReference>
<protein>
    <recommendedName>
        <fullName evidence="3">Surface antigen-like variable number repeat protein</fullName>
    </recommendedName>
</protein>
<organism evidence="1 2">
    <name type="scientific">Flavobacterium cauense R2A-7</name>
    <dbReference type="NCBI Taxonomy" id="1341154"/>
    <lineage>
        <taxon>Bacteria</taxon>
        <taxon>Pseudomonadati</taxon>
        <taxon>Bacteroidota</taxon>
        <taxon>Flavobacteriia</taxon>
        <taxon>Flavobacteriales</taxon>
        <taxon>Flavobacteriaceae</taxon>
        <taxon>Flavobacterium</taxon>
    </lineage>
</organism>
<evidence type="ECO:0000313" key="2">
    <source>
        <dbReference type="Proteomes" id="UP000319848"/>
    </source>
</evidence>
<dbReference type="Gene3D" id="3.10.20.310">
    <property type="entry name" value="membrane protein fhac"/>
    <property type="match status" value="1"/>
</dbReference>
<dbReference type="Proteomes" id="UP000319848">
    <property type="component" value="Unassembled WGS sequence"/>
</dbReference>
<comment type="caution">
    <text evidence="1">The sequence shown here is derived from an EMBL/GenBank/DDBJ whole genome shotgun (WGS) entry which is preliminary data.</text>
</comment>
<name>A0A562LRI8_9FLAO</name>